<organism evidence="7 8">
    <name type="scientific">Leptomonas pyrrhocoris</name>
    <name type="common">Firebug parasite</name>
    <dbReference type="NCBI Taxonomy" id="157538"/>
    <lineage>
        <taxon>Eukaryota</taxon>
        <taxon>Discoba</taxon>
        <taxon>Euglenozoa</taxon>
        <taxon>Kinetoplastea</taxon>
        <taxon>Metakinetoplastina</taxon>
        <taxon>Trypanosomatida</taxon>
        <taxon>Trypanosomatidae</taxon>
        <taxon>Leishmaniinae</taxon>
        <taxon>Leptomonas</taxon>
    </lineage>
</organism>
<feature type="region of interest" description="Disordered" evidence="5">
    <location>
        <begin position="1"/>
        <end position="45"/>
    </location>
</feature>
<gene>
    <name evidence="7" type="ORF">ABB37_02942</name>
</gene>
<dbReference type="GeneID" id="26903233"/>
<dbReference type="Proteomes" id="UP000037923">
    <property type="component" value="Unassembled WGS sequence"/>
</dbReference>
<dbReference type="Gene3D" id="4.10.1000.10">
    <property type="entry name" value="Zinc finger, CCCH-type"/>
    <property type="match status" value="1"/>
</dbReference>
<dbReference type="SUPFAM" id="SSF90229">
    <property type="entry name" value="CCCH zinc finger"/>
    <property type="match status" value="1"/>
</dbReference>
<evidence type="ECO:0000256" key="5">
    <source>
        <dbReference type="SAM" id="MobiDB-lite"/>
    </source>
</evidence>
<dbReference type="GO" id="GO:0008270">
    <property type="term" value="F:zinc ion binding"/>
    <property type="evidence" value="ECO:0007669"/>
    <property type="project" value="UniProtKB-KW"/>
</dbReference>
<feature type="region of interest" description="Disordered" evidence="5">
    <location>
        <begin position="131"/>
        <end position="168"/>
    </location>
</feature>
<dbReference type="OMA" id="NSAHFRV"/>
<reference evidence="7 8" key="1">
    <citation type="submission" date="2015-07" db="EMBL/GenBank/DDBJ databases">
        <title>High-quality genome of monoxenous trypanosomatid Leptomonas pyrrhocoris.</title>
        <authorList>
            <person name="Flegontov P."/>
            <person name="Butenko A."/>
            <person name="Firsov S."/>
            <person name="Vlcek C."/>
            <person name="Logacheva M.D."/>
            <person name="Field M."/>
            <person name="Filatov D."/>
            <person name="Flegontova O."/>
            <person name="Gerasimov E."/>
            <person name="Jackson A.P."/>
            <person name="Kelly S."/>
            <person name="Opperdoes F."/>
            <person name="O'Reilly A."/>
            <person name="Votypka J."/>
            <person name="Yurchenko V."/>
            <person name="Lukes J."/>
        </authorList>
    </citation>
    <scope>NUCLEOTIDE SEQUENCE [LARGE SCALE GENOMIC DNA]</scope>
    <source>
        <strain evidence="7">H10</strain>
    </source>
</reference>
<dbReference type="Pfam" id="PF00642">
    <property type="entry name" value="zf-CCCH"/>
    <property type="match status" value="1"/>
</dbReference>
<dbReference type="OrthoDB" id="410307at2759"/>
<dbReference type="PROSITE" id="PS50103">
    <property type="entry name" value="ZF_C3H1"/>
    <property type="match status" value="1"/>
</dbReference>
<feature type="zinc finger region" description="C3H1-type" evidence="4">
    <location>
        <begin position="49"/>
        <end position="77"/>
    </location>
</feature>
<evidence type="ECO:0000256" key="4">
    <source>
        <dbReference type="PROSITE-ProRule" id="PRU00723"/>
    </source>
</evidence>
<keyword evidence="2 4" id="KW-0863">Zinc-finger</keyword>
<dbReference type="EMBL" id="LGTL01000004">
    <property type="protein sequence ID" value="KPA83265.1"/>
    <property type="molecule type" value="Genomic_DNA"/>
</dbReference>
<evidence type="ECO:0000259" key="6">
    <source>
        <dbReference type="PROSITE" id="PS50103"/>
    </source>
</evidence>
<dbReference type="InterPro" id="IPR000571">
    <property type="entry name" value="Znf_CCCH"/>
</dbReference>
<dbReference type="RefSeq" id="XP_015661704.1">
    <property type="nucleotide sequence ID" value="XM_015800102.1"/>
</dbReference>
<evidence type="ECO:0000256" key="1">
    <source>
        <dbReference type="ARBA" id="ARBA00022723"/>
    </source>
</evidence>
<evidence type="ECO:0000256" key="3">
    <source>
        <dbReference type="ARBA" id="ARBA00022833"/>
    </source>
</evidence>
<dbReference type="VEuPathDB" id="TriTrypDB:LpyrH10_04_4920"/>
<proteinExistence type="predicted"/>
<dbReference type="InterPro" id="IPR036855">
    <property type="entry name" value="Znf_CCCH_sf"/>
</dbReference>
<accession>A0A0N0DXQ9</accession>
<comment type="caution">
    <text evidence="7">The sequence shown here is derived from an EMBL/GenBank/DDBJ whole genome shotgun (WGS) entry which is preliminary data.</text>
</comment>
<keyword evidence="1 4" id="KW-0479">Metal-binding</keyword>
<evidence type="ECO:0000313" key="8">
    <source>
        <dbReference type="Proteomes" id="UP000037923"/>
    </source>
</evidence>
<name>A0A0N0DXQ9_LEPPY</name>
<protein>
    <recommendedName>
        <fullName evidence="6">C3H1-type domain-containing protein</fullName>
    </recommendedName>
</protein>
<dbReference type="AlphaFoldDB" id="A0A0N0DXQ9"/>
<evidence type="ECO:0000256" key="2">
    <source>
        <dbReference type="ARBA" id="ARBA00022771"/>
    </source>
</evidence>
<keyword evidence="3 4" id="KW-0862">Zinc</keyword>
<sequence>MKHNAAHTPGAQSSALGHEPTKPTPVHDGNKEEAKGKPQLTSSRIDSTKYKTKLCRHFARGLPCPFGEHCAFSHGEDLATMGPKDLTSMPTSPLNTKARCYTPETASLTGEDGNSMENSAHFRVRFRSLSRSHSQQHMQPPPSYEAAVTTAEGATSSAAVPPPSYPRRYRFDPYSADTIVYVRG</sequence>
<feature type="domain" description="C3H1-type" evidence="6">
    <location>
        <begin position="49"/>
        <end position="77"/>
    </location>
</feature>
<keyword evidence="8" id="KW-1185">Reference proteome</keyword>
<evidence type="ECO:0000313" key="7">
    <source>
        <dbReference type="EMBL" id="KPA83265.1"/>
    </source>
</evidence>
<dbReference type="SMART" id="SM00356">
    <property type="entry name" value="ZnF_C3H1"/>
    <property type="match status" value="1"/>
</dbReference>